<dbReference type="Pfam" id="PF13360">
    <property type="entry name" value="PQQ_2"/>
    <property type="match status" value="1"/>
</dbReference>
<evidence type="ECO:0000313" key="4">
    <source>
        <dbReference type="Proteomes" id="UP001382727"/>
    </source>
</evidence>
<dbReference type="InterPro" id="IPR011047">
    <property type="entry name" value="Quinoprotein_ADH-like_sf"/>
</dbReference>
<dbReference type="EMBL" id="CP144913">
    <property type="protein sequence ID" value="WXB76600.1"/>
    <property type="molecule type" value="Genomic_DNA"/>
</dbReference>
<organism evidence="3 4">
    <name type="scientific">Janibacter alittae</name>
    <dbReference type="NCBI Taxonomy" id="3115209"/>
    <lineage>
        <taxon>Bacteria</taxon>
        <taxon>Bacillati</taxon>
        <taxon>Actinomycetota</taxon>
        <taxon>Actinomycetes</taxon>
        <taxon>Micrococcales</taxon>
        <taxon>Intrasporangiaceae</taxon>
        <taxon>Janibacter</taxon>
    </lineage>
</organism>
<feature type="domain" description="Pyrrolo-quinoline quinone repeat" evidence="2">
    <location>
        <begin position="365"/>
        <end position="422"/>
    </location>
</feature>
<feature type="chain" id="PRO_5046960738" evidence="1">
    <location>
        <begin position="28"/>
        <end position="454"/>
    </location>
</feature>
<feature type="signal peptide" evidence="1">
    <location>
        <begin position="1"/>
        <end position="27"/>
    </location>
</feature>
<evidence type="ECO:0000256" key="1">
    <source>
        <dbReference type="SAM" id="SignalP"/>
    </source>
</evidence>
<dbReference type="PROSITE" id="PS51257">
    <property type="entry name" value="PROKAR_LIPOPROTEIN"/>
    <property type="match status" value="1"/>
</dbReference>
<dbReference type="InterPro" id="IPR018391">
    <property type="entry name" value="PQQ_b-propeller_rpt"/>
</dbReference>
<dbReference type="SUPFAM" id="SSF50998">
    <property type="entry name" value="Quinoprotein alcohol dehydrogenase-like"/>
    <property type="match status" value="1"/>
</dbReference>
<dbReference type="RefSeq" id="WP_338749732.1">
    <property type="nucleotide sequence ID" value="NZ_CP144913.1"/>
</dbReference>
<sequence>MTHTSRIRAIGAVLAVGVLTGCSLVGADEPAPQGEQAVQAQERVDAIRDTGRPPTHDLLASMGSAPKELFTLPVAEMDPRGECRESACVVTWRPLSTDTVVAEGTVGSNSREGRHAFRTALDLTTGTTAWSNSAPVPPGQADAGEICLGGSAESLVCVETGPGQYAFRTISAENGEQVARAPFVEAPAPEESSIVGMSAERRGDAYHVSVLVQEDDARTRTASVHAAQIAADGSIVWHHQSPASIGNGILSETYRLGDQIVITHVTSQDGEPFALSAETGDRVTMSADNADALTGLSESVHSFVDDGSAADYRFLLDAGRTKMLPAGDVDEEPLWTVPAGTALSSVCGGAVALTEDESAHAVSMRALDDGSELWQRPLSGDAAISCDGEHLLVADEDGLTALDPETGEQAWSVDGQWDGVRVIKALDPSGTAERFAVISAGAAGEETVTVYQAR</sequence>
<name>A0ABZ2MHP8_9MICO</name>
<proteinExistence type="predicted"/>
<dbReference type="Gene3D" id="2.130.10.10">
    <property type="entry name" value="YVTN repeat-like/Quinoprotein amine dehydrogenase"/>
    <property type="match status" value="1"/>
</dbReference>
<accession>A0ABZ2MHP8</accession>
<dbReference type="InterPro" id="IPR002372">
    <property type="entry name" value="PQQ_rpt_dom"/>
</dbReference>
<gene>
    <name evidence="3" type="ORF">V1351_00655</name>
</gene>
<protein>
    <submittedName>
        <fullName evidence="3">PQQ-binding-like beta-propeller repeat protein</fullName>
    </submittedName>
</protein>
<dbReference type="Proteomes" id="UP001382727">
    <property type="component" value="Chromosome"/>
</dbReference>
<keyword evidence="4" id="KW-1185">Reference proteome</keyword>
<reference evidence="3 4" key="1">
    <citation type="submission" date="2024-02" db="EMBL/GenBank/DDBJ databases">
        <title>Janibacter sp. nov., isolated from gut of marine sandworm.</title>
        <authorList>
            <person name="Kim B."/>
            <person name="Jun M.O."/>
            <person name="Shin N.-R."/>
        </authorList>
    </citation>
    <scope>NUCLEOTIDE SEQUENCE [LARGE SCALE GENOMIC DNA]</scope>
    <source>
        <strain evidence="3 4">A1S7</strain>
    </source>
</reference>
<dbReference type="InterPro" id="IPR015943">
    <property type="entry name" value="WD40/YVTN_repeat-like_dom_sf"/>
</dbReference>
<evidence type="ECO:0000259" key="2">
    <source>
        <dbReference type="Pfam" id="PF13360"/>
    </source>
</evidence>
<evidence type="ECO:0000313" key="3">
    <source>
        <dbReference type="EMBL" id="WXB76600.1"/>
    </source>
</evidence>
<dbReference type="SMART" id="SM00564">
    <property type="entry name" value="PQQ"/>
    <property type="match status" value="1"/>
</dbReference>
<keyword evidence="1" id="KW-0732">Signal</keyword>